<evidence type="ECO:0000259" key="2">
    <source>
        <dbReference type="Pfam" id="PF17930"/>
    </source>
</evidence>
<keyword evidence="3" id="KW-0378">Hydrolase</keyword>
<dbReference type="Gene3D" id="3.40.50.20">
    <property type="match status" value="1"/>
</dbReference>
<evidence type="ECO:0000259" key="1">
    <source>
        <dbReference type="Pfam" id="PF06230"/>
    </source>
</evidence>
<dbReference type="Gene3D" id="3.40.140.80">
    <property type="match status" value="1"/>
</dbReference>
<dbReference type="EC" id="3.6.1.54" evidence="3"/>
<dbReference type="Pfam" id="PF17930">
    <property type="entry name" value="LpxI_N"/>
    <property type="match status" value="1"/>
</dbReference>
<gene>
    <name evidence="3" type="primary">lpxI</name>
    <name evidence="3" type="ORF">SCD90_05240</name>
</gene>
<dbReference type="PANTHER" id="PTHR39962">
    <property type="entry name" value="BLL4848 PROTEIN"/>
    <property type="match status" value="1"/>
</dbReference>
<comment type="caution">
    <text evidence="3">The sequence shown here is derived from an EMBL/GenBank/DDBJ whole genome shotgun (WGS) entry which is preliminary data.</text>
</comment>
<dbReference type="Pfam" id="PF06230">
    <property type="entry name" value="LpxI_C"/>
    <property type="match status" value="1"/>
</dbReference>
<sequence length="287" mass="29762">MPAGGSPEAPLAILCGAGAFPLAVAEEVRRTGRPVFLIGILGSSDPAIEHHPHAWARLGQFGRLVELARGAGARDIVFVGALSRPAGWLELRPDRRLLMLVPRLLRALRGGDDHLLRAVVGAVAEHGLQVRGVHEVAPGLMLPAGPLGQRTALDTDTADAVLGFRVLAAMSPFDVGQGAVIANGRVVAVEAAEGTDAMLVRVAELRASGRLRLPARAGVFVKAAKAGQDLRMDTPAIGPKTVESARAAGLAGIAYAAGDVMAVDAERMIASADAAGLFIQGYERERA</sequence>
<feature type="domain" description="LpxI N-terminal" evidence="2">
    <location>
        <begin position="11"/>
        <end position="140"/>
    </location>
</feature>
<dbReference type="Proteomes" id="UP001274321">
    <property type="component" value="Unassembled WGS sequence"/>
</dbReference>
<keyword evidence="4" id="KW-1185">Reference proteome</keyword>
<name>A0ABU4RKU4_9HYPH</name>
<evidence type="ECO:0000313" key="3">
    <source>
        <dbReference type="EMBL" id="MDX6805463.1"/>
    </source>
</evidence>
<dbReference type="EMBL" id="JAXAFJ010000002">
    <property type="protein sequence ID" value="MDX6805463.1"/>
    <property type="molecule type" value="Genomic_DNA"/>
</dbReference>
<organism evidence="3 4">
    <name type="scientific">Terrihabitans rhizophilus</name>
    <dbReference type="NCBI Taxonomy" id="3092662"/>
    <lineage>
        <taxon>Bacteria</taxon>
        <taxon>Pseudomonadati</taxon>
        <taxon>Pseudomonadota</taxon>
        <taxon>Alphaproteobacteria</taxon>
        <taxon>Hyphomicrobiales</taxon>
        <taxon>Terrihabitans</taxon>
    </lineage>
</organism>
<dbReference type="InterPro" id="IPR053174">
    <property type="entry name" value="LpxI"/>
</dbReference>
<dbReference type="InterPro" id="IPR010415">
    <property type="entry name" value="LpxI_C"/>
</dbReference>
<reference evidence="3 4" key="1">
    <citation type="submission" date="2023-11" db="EMBL/GenBank/DDBJ databases">
        <authorList>
            <person name="Bao R."/>
        </authorList>
    </citation>
    <scope>NUCLEOTIDE SEQUENCE [LARGE SCALE GENOMIC DNA]</scope>
    <source>
        <strain evidence="3 4">PJ23</strain>
    </source>
</reference>
<proteinExistence type="predicted"/>
<dbReference type="GO" id="GO:0016787">
    <property type="term" value="F:hydrolase activity"/>
    <property type="evidence" value="ECO:0007669"/>
    <property type="project" value="UniProtKB-KW"/>
</dbReference>
<feature type="domain" description="LpxI C-terminal" evidence="1">
    <location>
        <begin position="143"/>
        <end position="279"/>
    </location>
</feature>
<evidence type="ECO:0000313" key="4">
    <source>
        <dbReference type="Proteomes" id="UP001274321"/>
    </source>
</evidence>
<accession>A0ABU4RKU4</accession>
<protein>
    <submittedName>
        <fullName evidence="3">UDP-2,3-diacylglucosamine diphosphatase LpxI</fullName>
        <ecNumber evidence="3">3.6.1.54</ecNumber>
    </submittedName>
</protein>
<dbReference type="RefSeq" id="WP_319843577.1">
    <property type="nucleotide sequence ID" value="NZ_JAXAFJ010000002.1"/>
</dbReference>
<dbReference type="PANTHER" id="PTHR39962:SF1">
    <property type="entry name" value="LPXI FAMILY PROTEIN"/>
    <property type="match status" value="1"/>
</dbReference>
<dbReference type="InterPro" id="IPR043167">
    <property type="entry name" value="LpxI_C_sf"/>
</dbReference>
<dbReference type="InterPro" id="IPR041255">
    <property type="entry name" value="LpxI_N"/>
</dbReference>